<evidence type="ECO:0000259" key="6">
    <source>
        <dbReference type="Pfam" id="PF03755"/>
    </source>
</evidence>
<dbReference type="HOGENOM" id="CLU_076609_1_0_7"/>
<name>A0LPF0_SYNFM</name>
<sequence>MIASMTAFGRTQKETSGYSITVEVRTLNGRGLDIVPRLPKNFLEFEDACRKLVSQSLRRGRVEVFVQIESTSPELKAPRLNLPLARHYWEQLMELHRSLPASAPPMLDSLLRVPYLFEAREDDPDRELIRELLTGALSEALEQVRSMRLVEGESLRKDCLERLEVLARDLALIESRKDLVVLEYQQKIRDRIQELLSDTEVDENRLLQEVAYIAERADINEEIVRLKSHFDQLRELLSEQAPSDGRRLDFLAQELHREVNTIGSKTGDLETVQAVVRMKTEIGKVKEQVQNIE</sequence>
<dbReference type="OrthoDB" id="9771229at2"/>
<dbReference type="InterPro" id="IPR013551">
    <property type="entry name" value="YicC-like_C"/>
</dbReference>
<accession>A0LPF0</accession>
<keyword evidence="3" id="KW-0255">Endonuclease</keyword>
<keyword evidence="4" id="KW-0378">Hydrolase</keyword>
<dbReference type="Pfam" id="PF08340">
    <property type="entry name" value="YicC-like_C"/>
    <property type="match status" value="1"/>
</dbReference>
<evidence type="ECO:0000256" key="4">
    <source>
        <dbReference type="ARBA" id="ARBA00022801"/>
    </source>
</evidence>
<evidence type="ECO:0000259" key="7">
    <source>
        <dbReference type="Pfam" id="PF08340"/>
    </source>
</evidence>
<evidence type="ECO:0000256" key="3">
    <source>
        <dbReference type="ARBA" id="ARBA00022759"/>
    </source>
</evidence>
<dbReference type="PANTHER" id="PTHR30636">
    <property type="entry name" value="UPF0701 PROTEIN YICC"/>
    <property type="match status" value="1"/>
</dbReference>
<organism evidence="8 9">
    <name type="scientific">Syntrophobacter fumaroxidans (strain DSM 10017 / MPOB)</name>
    <dbReference type="NCBI Taxonomy" id="335543"/>
    <lineage>
        <taxon>Bacteria</taxon>
        <taxon>Pseudomonadati</taxon>
        <taxon>Thermodesulfobacteriota</taxon>
        <taxon>Syntrophobacteria</taxon>
        <taxon>Syntrophobacterales</taxon>
        <taxon>Syntrophobacteraceae</taxon>
        <taxon>Syntrophobacter</taxon>
    </lineage>
</organism>
<evidence type="ECO:0000256" key="5">
    <source>
        <dbReference type="ARBA" id="ARBA00035648"/>
    </source>
</evidence>
<keyword evidence="2" id="KW-0540">Nuclease</keyword>
<evidence type="ECO:0000256" key="1">
    <source>
        <dbReference type="ARBA" id="ARBA00001968"/>
    </source>
</evidence>
<dbReference type="EMBL" id="CP000478">
    <property type="protein sequence ID" value="ABK19302.1"/>
    <property type="molecule type" value="Genomic_DNA"/>
</dbReference>
<dbReference type="InParanoid" id="A0LPF0"/>
<dbReference type="AlphaFoldDB" id="A0LPF0"/>
<feature type="domain" description="Endoribonuclease YicC-like C-terminal" evidence="7">
    <location>
        <begin position="173"/>
        <end position="293"/>
    </location>
</feature>
<evidence type="ECO:0008006" key="10">
    <source>
        <dbReference type="Google" id="ProtNLM"/>
    </source>
</evidence>
<comment type="cofactor">
    <cofactor evidence="1">
        <name>a divalent metal cation</name>
        <dbReference type="ChEBI" id="CHEBI:60240"/>
    </cofactor>
</comment>
<dbReference type="RefSeq" id="WP_011700427.1">
    <property type="nucleotide sequence ID" value="NC_008554.1"/>
</dbReference>
<dbReference type="InterPro" id="IPR005229">
    <property type="entry name" value="YicC/YloC-like"/>
</dbReference>
<gene>
    <name evidence="8" type="ordered locus">Sfum_3632</name>
</gene>
<reference evidence="8 9" key="1">
    <citation type="submission" date="2006-10" db="EMBL/GenBank/DDBJ databases">
        <title>Complete sequence of Syntrophobacter fumaroxidans MPOB.</title>
        <authorList>
            <consortium name="US DOE Joint Genome Institute"/>
            <person name="Copeland A."/>
            <person name="Lucas S."/>
            <person name="Lapidus A."/>
            <person name="Barry K."/>
            <person name="Detter J.C."/>
            <person name="Glavina del Rio T."/>
            <person name="Hammon N."/>
            <person name="Israni S."/>
            <person name="Pitluck S."/>
            <person name="Goltsman E.G."/>
            <person name="Martinez M."/>
            <person name="Schmutz J."/>
            <person name="Larimer F."/>
            <person name="Land M."/>
            <person name="Hauser L."/>
            <person name="Kyrpides N."/>
            <person name="Kim E."/>
            <person name="Boone D.R."/>
            <person name="Brockman F."/>
            <person name="Culley D."/>
            <person name="Ferry J."/>
            <person name="Gunsalus R."/>
            <person name="McInerney M.J."/>
            <person name="Morrison M."/>
            <person name="Plugge C."/>
            <person name="Rohlin L."/>
            <person name="Scholten J."/>
            <person name="Sieber J."/>
            <person name="Stams A.J.M."/>
            <person name="Worm P."/>
            <person name="Henstra A.M."/>
            <person name="Richardson P."/>
        </authorList>
    </citation>
    <scope>NUCLEOTIDE SEQUENCE [LARGE SCALE GENOMIC DNA]</scope>
    <source>
        <strain evidence="9">DSM 10017 / MPOB</strain>
    </source>
</reference>
<dbReference type="eggNOG" id="COG1561">
    <property type="taxonomic scope" value="Bacteria"/>
</dbReference>
<feature type="domain" description="Endoribonuclease YicC-like N-terminal" evidence="6">
    <location>
        <begin position="2"/>
        <end position="156"/>
    </location>
</feature>
<dbReference type="KEGG" id="sfu:Sfum_3632"/>
<evidence type="ECO:0000313" key="8">
    <source>
        <dbReference type="EMBL" id="ABK19302.1"/>
    </source>
</evidence>
<dbReference type="GO" id="GO:0004521">
    <property type="term" value="F:RNA endonuclease activity"/>
    <property type="evidence" value="ECO:0007669"/>
    <property type="project" value="InterPro"/>
</dbReference>
<dbReference type="Proteomes" id="UP000001784">
    <property type="component" value="Chromosome"/>
</dbReference>
<evidence type="ECO:0000256" key="2">
    <source>
        <dbReference type="ARBA" id="ARBA00022722"/>
    </source>
</evidence>
<comment type="similarity">
    <text evidence="5">Belongs to the YicC/YloC family.</text>
</comment>
<dbReference type="PANTHER" id="PTHR30636:SF3">
    <property type="entry name" value="UPF0701 PROTEIN YICC"/>
    <property type="match status" value="1"/>
</dbReference>
<dbReference type="InterPro" id="IPR013527">
    <property type="entry name" value="YicC-like_N"/>
</dbReference>
<dbReference type="STRING" id="335543.Sfum_3632"/>
<dbReference type="GO" id="GO:0016787">
    <property type="term" value="F:hydrolase activity"/>
    <property type="evidence" value="ECO:0007669"/>
    <property type="project" value="UniProtKB-KW"/>
</dbReference>
<dbReference type="NCBIfam" id="TIGR00255">
    <property type="entry name" value="YicC/YloC family endoribonuclease"/>
    <property type="match status" value="1"/>
</dbReference>
<dbReference type="Pfam" id="PF03755">
    <property type="entry name" value="YicC-like_N"/>
    <property type="match status" value="1"/>
</dbReference>
<dbReference type="FunCoup" id="A0LPF0">
    <property type="interactions" value="256"/>
</dbReference>
<protein>
    <recommendedName>
        <fullName evidence="10">YicC N-terminal domain protein</fullName>
    </recommendedName>
</protein>
<proteinExistence type="inferred from homology"/>
<keyword evidence="9" id="KW-1185">Reference proteome</keyword>
<evidence type="ECO:0000313" key="9">
    <source>
        <dbReference type="Proteomes" id="UP000001784"/>
    </source>
</evidence>